<protein>
    <recommendedName>
        <fullName evidence="3">ESX-1 secretion-associated protein</fullName>
    </recommendedName>
</protein>
<evidence type="ECO:0008006" key="3">
    <source>
        <dbReference type="Google" id="ProtNLM"/>
    </source>
</evidence>
<dbReference type="RefSeq" id="WP_062737448.1">
    <property type="nucleotide sequence ID" value="NZ_BJZS01000118.1"/>
</dbReference>
<dbReference type="EMBL" id="BJZS01000118">
    <property type="protein sequence ID" value="GEO97319.1"/>
    <property type="molecule type" value="Genomic_DNA"/>
</dbReference>
<keyword evidence="2" id="KW-1185">Reference proteome</keyword>
<evidence type="ECO:0000313" key="2">
    <source>
        <dbReference type="Proteomes" id="UP000321103"/>
    </source>
</evidence>
<organism evidence="1 2">
    <name type="scientific">Kocuria turfanensis</name>
    <dbReference type="NCBI Taxonomy" id="388357"/>
    <lineage>
        <taxon>Bacteria</taxon>
        <taxon>Bacillati</taxon>
        <taxon>Actinomycetota</taxon>
        <taxon>Actinomycetes</taxon>
        <taxon>Micrococcales</taxon>
        <taxon>Micrococcaceae</taxon>
        <taxon>Kocuria</taxon>
    </lineage>
</organism>
<reference evidence="1 2" key="1">
    <citation type="submission" date="2019-07" db="EMBL/GenBank/DDBJ databases">
        <title>Whole genome shotgun sequence of Kocuria turfanensis NBRC 107627.</title>
        <authorList>
            <person name="Hosoyama A."/>
            <person name="Uohara A."/>
            <person name="Ohji S."/>
            <person name="Ichikawa N."/>
        </authorList>
    </citation>
    <scope>NUCLEOTIDE SEQUENCE [LARGE SCALE GENOMIC DNA]</scope>
    <source>
        <strain evidence="1 2">NBRC 107627</strain>
    </source>
</reference>
<dbReference type="STRING" id="388357.GCA_001580365_03824"/>
<gene>
    <name evidence="1" type="ORF">KTU01_34420</name>
</gene>
<sequence>MYDNDTDDRPLVVREADTAYEAVRAINHATINVASLSAPVVYDVLGNLKTAAGYGMHQALNQVAGGLMRSLETHDVYDHNGSPTENAAAAAALIREAARHAAKIGALLEEAQSRISSQGYNSPEES</sequence>
<dbReference type="AlphaFoldDB" id="A0A512IHY1"/>
<comment type="caution">
    <text evidence="1">The sequence shown here is derived from an EMBL/GenBank/DDBJ whole genome shotgun (WGS) entry which is preliminary data.</text>
</comment>
<accession>A0A512IHY1</accession>
<proteinExistence type="predicted"/>
<dbReference type="Proteomes" id="UP000321103">
    <property type="component" value="Unassembled WGS sequence"/>
</dbReference>
<name>A0A512IHY1_9MICC</name>
<evidence type="ECO:0000313" key="1">
    <source>
        <dbReference type="EMBL" id="GEO97319.1"/>
    </source>
</evidence>